<proteinExistence type="inferred from homology"/>
<evidence type="ECO:0000313" key="6">
    <source>
        <dbReference type="Proteomes" id="UP000018144"/>
    </source>
</evidence>
<evidence type="ECO:0000256" key="3">
    <source>
        <dbReference type="SAM" id="Phobius"/>
    </source>
</evidence>
<dbReference type="InterPro" id="IPR013937">
    <property type="entry name" value="Sorting_nexin_C"/>
</dbReference>
<protein>
    <submittedName>
        <fullName evidence="5">Similar to Meiotically up-regulated gene 122 protein acc. no. O74444</fullName>
    </submittedName>
</protein>
<dbReference type="eggNOG" id="ENOG502RM76">
    <property type="taxonomic scope" value="Eukaryota"/>
</dbReference>
<dbReference type="EMBL" id="HF935790">
    <property type="protein sequence ID" value="CCX13237.1"/>
    <property type="molecule type" value="Genomic_DNA"/>
</dbReference>
<dbReference type="Gene3D" id="3.30.1520.10">
    <property type="entry name" value="Phox-like domain"/>
    <property type="match status" value="1"/>
</dbReference>
<keyword evidence="3" id="KW-0472">Membrane</keyword>
<gene>
    <name evidence="5" type="ORF">PCON_12830</name>
</gene>
<keyword evidence="3" id="KW-1133">Transmembrane helix</keyword>
<feature type="compositionally biased region" description="Low complexity" evidence="2">
    <location>
        <begin position="440"/>
        <end position="456"/>
    </location>
</feature>
<feature type="compositionally biased region" description="Basic and acidic residues" evidence="2">
    <location>
        <begin position="790"/>
        <end position="799"/>
    </location>
</feature>
<sequence length="1046" mass="114031">MKEGDCDQLTEEPLAYLSNPQTQTQTQTPTTYCKAEDEKNDKPEDPEPSISLTATNVTIPESAGTKHPAAPDPNHPPSVLPIIAQDVTNKSIAYLSTASPEQLIAVSIGGAVVLYFFLGDIGLLFVGIVVGVVSHAAVTLSQPKDAAALWLEEKKKEVAKEEESRVVIKSPKQADFSSLPPMTARAMEELTDAIVRDYVRMWYGPLLPDDERFPNSVRNVLANVILAMYNHISSKRGADTFLMFLMSASNTIIIFLRELASAQGSIETYLENSPTSAMAQLLDRDLQKRKLRMAADDVLQSFFGKDVLQCDPVRVFLTEILAGVVLETTVDMCSKPDWINNWIVYLLDKETRPEVLQKVDLSEATGAVKGRTLVEEAPKEAMLTDEATDNANRLSRAEAEMAKALEEAREMNRMIDEEESRKHQSTEYSSSNRTTEATPATSANSSSSNLLSATNSIPEEAQAFSPPRTPEPEPYSLPQPPPPVSPGPTPVPAPAPRPAPRRIPSFSSFRRDSSFVSFDQIAENPPRENPLHRAHVSLEDLTPPPINNPYSLTPDTKTLRSKPAAEYLLKVEPPNNVVPGWLVVRKYTDFENLHEVLKRIAAISGNDTFRRHHVDIPTWRNESMASLRLNLEGYLNDALHDRALADSEGMKRFLEKDTADRPKGGFNIPGVKGWPNPAAFAKMGQGALDVLSKAPQGVADGSKGLFGGMKKAFTVGQRQSMQPTPSRPLVKEEEEEPAPLRRQSTDPFGEMVLDFGHASSRPASRPGSIFNGNKGRNRSSSRSRASSVLDRGRSEKRPESMTSSMTIQLDGDAETINLPPPPCDMPDDYDPFDTSYAPSPQTTAPPPMSFALPPGGSSGSSGSSSAPSGPEPILPPPKKSPSPLTLPETTLILEIVFSVLSELYTLSSAWTLRRSLLNIAKSLLLRPGNATLENLRVVLQETVIEANTTDEAVAGVIGKLREGVFPTEEEKGKWGEKEEICQGVELREKARKLLLAKGVPEALRGVMGAQATEEALERVWVALQDGEVARGVVGGVVLEGVRGGCQ</sequence>
<evidence type="ECO:0000256" key="2">
    <source>
        <dbReference type="SAM" id="MobiDB-lite"/>
    </source>
</evidence>
<dbReference type="PANTHER" id="PTHR22775:SF47">
    <property type="entry name" value="MEIOTICALLY UP-REGULATED GENE 122 PROTEIN"/>
    <property type="match status" value="1"/>
</dbReference>
<evidence type="ECO:0000259" key="4">
    <source>
        <dbReference type="PROSITE" id="PS51207"/>
    </source>
</evidence>
<feature type="domain" description="PXA" evidence="4">
    <location>
        <begin position="180"/>
        <end position="351"/>
    </location>
</feature>
<dbReference type="OrthoDB" id="41200at2759"/>
<dbReference type="Pfam" id="PF08628">
    <property type="entry name" value="Nexin_C"/>
    <property type="match status" value="1"/>
</dbReference>
<feature type="region of interest" description="Disordered" evidence="2">
    <location>
        <begin position="714"/>
        <end position="883"/>
    </location>
</feature>
<comment type="similarity">
    <text evidence="1">Belongs to the sorting nexin family.</text>
</comment>
<feature type="region of interest" description="Disordered" evidence="2">
    <location>
        <begin position="1"/>
        <end position="51"/>
    </location>
</feature>
<feature type="compositionally biased region" description="Acidic residues" evidence="2">
    <location>
        <begin position="1"/>
        <end position="10"/>
    </location>
</feature>
<dbReference type="STRING" id="1076935.U4L8R6"/>
<dbReference type="Pfam" id="PF02194">
    <property type="entry name" value="PXA"/>
    <property type="match status" value="1"/>
</dbReference>
<evidence type="ECO:0000313" key="5">
    <source>
        <dbReference type="EMBL" id="CCX13237.1"/>
    </source>
</evidence>
<dbReference type="Pfam" id="PF00787">
    <property type="entry name" value="PX"/>
    <property type="match status" value="1"/>
</dbReference>
<dbReference type="InterPro" id="IPR003114">
    <property type="entry name" value="Phox_assoc"/>
</dbReference>
<feature type="region of interest" description="Disordered" evidence="2">
    <location>
        <begin position="414"/>
        <end position="507"/>
    </location>
</feature>
<dbReference type="InterPro" id="IPR036871">
    <property type="entry name" value="PX_dom_sf"/>
</dbReference>
<dbReference type="CDD" id="cd06093">
    <property type="entry name" value="PX_domain"/>
    <property type="match status" value="1"/>
</dbReference>
<feature type="compositionally biased region" description="Polar residues" evidence="2">
    <location>
        <begin position="426"/>
        <end position="439"/>
    </location>
</feature>
<feature type="transmembrane region" description="Helical" evidence="3">
    <location>
        <begin position="103"/>
        <end position="133"/>
    </location>
</feature>
<dbReference type="GO" id="GO:0035091">
    <property type="term" value="F:phosphatidylinositol binding"/>
    <property type="evidence" value="ECO:0007669"/>
    <property type="project" value="InterPro"/>
</dbReference>
<dbReference type="InterPro" id="IPR001683">
    <property type="entry name" value="PX_dom"/>
</dbReference>
<dbReference type="SMART" id="SM00313">
    <property type="entry name" value="PXA"/>
    <property type="match status" value="1"/>
</dbReference>
<feature type="compositionally biased region" description="Basic and acidic residues" evidence="2">
    <location>
        <begin position="34"/>
        <end position="45"/>
    </location>
</feature>
<dbReference type="SUPFAM" id="SSF64268">
    <property type="entry name" value="PX domain"/>
    <property type="match status" value="1"/>
</dbReference>
<dbReference type="AlphaFoldDB" id="U4L8R6"/>
<reference evidence="5 6" key="1">
    <citation type="journal article" date="2013" name="PLoS Genet.">
        <title>The genome and development-dependent transcriptomes of Pyronema confluens: a window into fungal evolution.</title>
        <authorList>
            <person name="Traeger S."/>
            <person name="Altegoer F."/>
            <person name="Freitag M."/>
            <person name="Gabaldon T."/>
            <person name="Kempken F."/>
            <person name="Kumar A."/>
            <person name="Marcet-Houben M."/>
            <person name="Poggeler S."/>
            <person name="Stajich J.E."/>
            <person name="Nowrousian M."/>
        </authorList>
    </citation>
    <scope>NUCLEOTIDE SEQUENCE [LARGE SCALE GENOMIC DNA]</scope>
    <source>
        <strain evidence="6">CBS 100304</strain>
        <tissue evidence="5">Vegetative mycelium</tissue>
    </source>
</reference>
<dbReference type="PANTHER" id="PTHR22775">
    <property type="entry name" value="SORTING NEXIN"/>
    <property type="match status" value="1"/>
</dbReference>
<keyword evidence="3" id="KW-0812">Transmembrane</keyword>
<feature type="compositionally biased region" description="Pro residues" evidence="2">
    <location>
        <begin position="869"/>
        <end position="880"/>
    </location>
</feature>
<organism evidence="5 6">
    <name type="scientific">Pyronema omphalodes (strain CBS 100304)</name>
    <name type="common">Pyronema confluens</name>
    <dbReference type="NCBI Taxonomy" id="1076935"/>
    <lineage>
        <taxon>Eukaryota</taxon>
        <taxon>Fungi</taxon>
        <taxon>Dikarya</taxon>
        <taxon>Ascomycota</taxon>
        <taxon>Pezizomycotina</taxon>
        <taxon>Pezizomycetes</taxon>
        <taxon>Pezizales</taxon>
        <taxon>Pyronemataceae</taxon>
        <taxon>Pyronema</taxon>
    </lineage>
</organism>
<dbReference type="PROSITE" id="PS51207">
    <property type="entry name" value="PXA"/>
    <property type="match status" value="1"/>
</dbReference>
<evidence type="ECO:0000256" key="1">
    <source>
        <dbReference type="ARBA" id="ARBA00010883"/>
    </source>
</evidence>
<name>U4L8R6_PYROM</name>
<keyword evidence="6" id="KW-1185">Reference proteome</keyword>
<dbReference type="OMA" id="INGWIIH"/>
<accession>U4L8R6</accession>
<dbReference type="Proteomes" id="UP000018144">
    <property type="component" value="Unassembled WGS sequence"/>
</dbReference>
<feature type="compositionally biased region" description="Basic and acidic residues" evidence="2">
    <location>
        <begin position="414"/>
        <end position="425"/>
    </location>
</feature>
<feature type="compositionally biased region" description="Low complexity" evidence="2">
    <location>
        <begin position="20"/>
        <end position="31"/>
    </location>
</feature>
<feature type="compositionally biased region" description="Pro residues" evidence="2">
    <location>
        <begin position="467"/>
        <end position="498"/>
    </location>
</feature>